<accession>A0AAE0ZXA7</accession>
<dbReference type="EMBL" id="JAWDGP010003139">
    <property type="protein sequence ID" value="KAK3777018.1"/>
    <property type="molecule type" value="Genomic_DNA"/>
</dbReference>
<evidence type="ECO:0000313" key="3">
    <source>
        <dbReference type="Proteomes" id="UP001283361"/>
    </source>
</evidence>
<evidence type="ECO:0000313" key="2">
    <source>
        <dbReference type="EMBL" id="KAK3777018.1"/>
    </source>
</evidence>
<proteinExistence type="predicted"/>
<protein>
    <submittedName>
        <fullName evidence="2">Uncharacterized protein</fullName>
    </submittedName>
</protein>
<organism evidence="2 3">
    <name type="scientific">Elysia crispata</name>
    <name type="common">lettuce slug</name>
    <dbReference type="NCBI Taxonomy" id="231223"/>
    <lineage>
        <taxon>Eukaryota</taxon>
        <taxon>Metazoa</taxon>
        <taxon>Spiralia</taxon>
        <taxon>Lophotrochozoa</taxon>
        <taxon>Mollusca</taxon>
        <taxon>Gastropoda</taxon>
        <taxon>Heterobranchia</taxon>
        <taxon>Euthyneura</taxon>
        <taxon>Panpulmonata</taxon>
        <taxon>Sacoglossa</taxon>
        <taxon>Placobranchoidea</taxon>
        <taxon>Plakobranchidae</taxon>
        <taxon>Elysia</taxon>
    </lineage>
</organism>
<dbReference type="Proteomes" id="UP001283361">
    <property type="component" value="Unassembled WGS sequence"/>
</dbReference>
<name>A0AAE0ZXA7_9GAST</name>
<reference evidence="2" key="1">
    <citation type="journal article" date="2023" name="G3 (Bethesda)">
        <title>A reference genome for the long-term kleptoplast-retaining sea slug Elysia crispata morphotype clarki.</title>
        <authorList>
            <person name="Eastman K.E."/>
            <person name="Pendleton A.L."/>
            <person name="Shaikh M.A."/>
            <person name="Suttiyut T."/>
            <person name="Ogas R."/>
            <person name="Tomko P."/>
            <person name="Gavelis G."/>
            <person name="Widhalm J.R."/>
            <person name="Wisecaver J.H."/>
        </authorList>
    </citation>
    <scope>NUCLEOTIDE SEQUENCE</scope>
    <source>
        <strain evidence="2">ECLA1</strain>
    </source>
</reference>
<gene>
    <name evidence="2" type="ORF">RRG08_008873</name>
</gene>
<feature type="region of interest" description="Disordered" evidence="1">
    <location>
        <begin position="39"/>
        <end position="127"/>
    </location>
</feature>
<feature type="compositionally biased region" description="Acidic residues" evidence="1">
    <location>
        <begin position="53"/>
        <end position="62"/>
    </location>
</feature>
<dbReference type="AlphaFoldDB" id="A0AAE0ZXA7"/>
<keyword evidence="3" id="KW-1185">Reference proteome</keyword>
<comment type="caution">
    <text evidence="2">The sequence shown here is derived from an EMBL/GenBank/DDBJ whole genome shotgun (WGS) entry which is preliminary data.</text>
</comment>
<evidence type="ECO:0000256" key="1">
    <source>
        <dbReference type="SAM" id="MobiDB-lite"/>
    </source>
</evidence>
<sequence length="161" mass="18528">MKYKYGSGKSGNKWRSKLFTLNDFLSQLEDEEDTDFASADIFISPQRDRQNSDEDDVNDNVQEEVSANDLPGRQLRSTAEVQAKLRDGSQITLGDDSDAPDKTSSSEEDEAEPSIKSRKKISQSRVCRKEDIRPLENEWVENQPKFLQNMTPNKMFRTLFR</sequence>